<organism evidence="1 2">
    <name type="scientific">Caulobacter phage CcrSC</name>
    <dbReference type="NCBI Taxonomy" id="2283272"/>
    <lineage>
        <taxon>Viruses</taxon>
        <taxon>Duplodnaviria</taxon>
        <taxon>Heunggongvirae</taxon>
        <taxon>Uroviricota</taxon>
        <taxon>Caudoviricetes</taxon>
        <taxon>Jeanschmidtviridae</taxon>
        <taxon>Bertelyvirus</taxon>
        <taxon>Bertelyvirus SC</taxon>
    </lineage>
</organism>
<name>A0A385EDV2_9CAUD</name>
<gene>
    <name evidence="1" type="ORF">CcrSC_gp482</name>
</gene>
<reference evidence="1" key="1">
    <citation type="submission" date="2018-07" db="EMBL/GenBank/DDBJ databases">
        <authorList>
            <person name="Wilson K.M."/>
            <person name="Ely B."/>
        </authorList>
    </citation>
    <scope>NUCLEOTIDE SEQUENCE</scope>
</reference>
<accession>A0A385EDV2</accession>
<dbReference type="EMBL" id="MH588547">
    <property type="protein sequence ID" value="AXQ70064.1"/>
    <property type="molecule type" value="Genomic_DNA"/>
</dbReference>
<keyword evidence="2" id="KW-1185">Reference proteome</keyword>
<proteinExistence type="predicted"/>
<protein>
    <submittedName>
        <fullName evidence="1">Uncharacterized protein</fullName>
    </submittedName>
</protein>
<sequence length="88" mass="9723">MPRGGVHRYVIGQRWYSSQEVQSLIVETLPKLPAGGRTAAKLDLAFGSVDLAQTTISAMLKKLAAQGRVRKVRHGHYELPSRTRASHD</sequence>
<evidence type="ECO:0000313" key="1">
    <source>
        <dbReference type="EMBL" id="AXQ70064.1"/>
    </source>
</evidence>
<reference evidence="1" key="2">
    <citation type="submission" date="2021-07" db="EMBL/GenBank/DDBJ databases">
        <title>Giant CbK-like Caulobacter bacteriophages have genetically divergent genomes.</title>
        <authorList>
            <person name="Wilson K."/>
            <person name="Ely B."/>
        </authorList>
    </citation>
    <scope>NUCLEOTIDE SEQUENCE</scope>
</reference>
<evidence type="ECO:0000313" key="2">
    <source>
        <dbReference type="Proteomes" id="UP000259683"/>
    </source>
</evidence>
<dbReference type="Proteomes" id="UP000259683">
    <property type="component" value="Segment"/>
</dbReference>